<feature type="transmembrane region" description="Helical" evidence="5">
    <location>
        <begin position="90"/>
        <end position="110"/>
    </location>
</feature>
<keyword evidence="8" id="KW-1185">Reference proteome</keyword>
<sequence>MPIKKEQNASLAFFFLFLYTIFIFIRPHEFSAQTEQMAIIKVLAIITILLTVMTLRPIHLLPQHYLIFSLIPVLMLSSIFNGWFGGGIHFANIMIVSAVIPYFLFSNCITSIKRQHIIMYVCLAAALMMVYNGHLQYQSYNGQYGTGIGNSYSVGSAARQEIRITYFGFFSDPNDLGMFLVMSFPIAAYLFNQGGFIKKLLMLGVMSALIYGVYMTGSRGTILGVVGIIGVYFLITKAGTKLILFAMISAPLVATLLASFGGMSSSESSANGRLDAWYVGVHMLMSHPIFGIGMGNFIEEHSLVAHNSYIHIAAELGFIGYSIWGSVLIVTMLASFLLMKKYQTLEKADATDEEKANYLAELKVNKTLFFSMVGFMITAFFLSRSYSILLFVFLGLQTASFLRVFKLNPELKSLFSGEMIHKCMWYSWIIILTVFIAMKVGL</sequence>
<feature type="transmembrane region" description="Helical" evidence="5">
    <location>
        <begin position="117"/>
        <end position="134"/>
    </location>
</feature>
<accession>A0ABQ6H8K4</accession>
<feature type="transmembrane region" description="Helical" evidence="5">
    <location>
        <begin position="65"/>
        <end position="84"/>
    </location>
</feature>
<organism evidence="7 8">
    <name type="scientific">Thalassotalea loyana</name>
    <dbReference type="NCBI Taxonomy" id="280483"/>
    <lineage>
        <taxon>Bacteria</taxon>
        <taxon>Pseudomonadati</taxon>
        <taxon>Pseudomonadota</taxon>
        <taxon>Gammaproteobacteria</taxon>
        <taxon>Alteromonadales</taxon>
        <taxon>Colwelliaceae</taxon>
        <taxon>Thalassotalea</taxon>
    </lineage>
</organism>
<dbReference type="Pfam" id="PF04932">
    <property type="entry name" value="Wzy_C"/>
    <property type="match status" value="1"/>
</dbReference>
<feature type="transmembrane region" description="Helical" evidence="5">
    <location>
        <begin position="241"/>
        <end position="264"/>
    </location>
</feature>
<name>A0ABQ6H8K4_9GAMM</name>
<keyword evidence="4 5" id="KW-0472">Membrane</keyword>
<comment type="caution">
    <text evidence="7">The sequence shown here is derived from an EMBL/GenBank/DDBJ whole genome shotgun (WGS) entry which is preliminary data.</text>
</comment>
<evidence type="ECO:0000256" key="4">
    <source>
        <dbReference type="ARBA" id="ARBA00023136"/>
    </source>
</evidence>
<comment type="subcellular location">
    <subcellularLocation>
        <location evidence="1">Membrane</location>
        <topology evidence="1">Multi-pass membrane protein</topology>
    </subcellularLocation>
</comment>
<feature type="transmembrane region" description="Helical" evidence="5">
    <location>
        <begin position="318"/>
        <end position="338"/>
    </location>
</feature>
<evidence type="ECO:0000256" key="3">
    <source>
        <dbReference type="ARBA" id="ARBA00022989"/>
    </source>
</evidence>
<evidence type="ECO:0000313" key="8">
    <source>
        <dbReference type="Proteomes" id="UP001157134"/>
    </source>
</evidence>
<dbReference type="Proteomes" id="UP001157134">
    <property type="component" value="Unassembled WGS sequence"/>
</dbReference>
<dbReference type="EMBL" id="BSSV01000001">
    <property type="protein sequence ID" value="GLX83859.1"/>
    <property type="molecule type" value="Genomic_DNA"/>
</dbReference>
<feature type="transmembrane region" description="Helical" evidence="5">
    <location>
        <begin position="276"/>
        <end position="298"/>
    </location>
</feature>
<dbReference type="PANTHER" id="PTHR37422">
    <property type="entry name" value="TEICHURONIC ACID BIOSYNTHESIS PROTEIN TUAE"/>
    <property type="match status" value="1"/>
</dbReference>
<feature type="transmembrane region" description="Helical" evidence="5">
    <location>
        <begin position="176"/>
        <end position="197"/>
    </location>
</feature>
<evidence type="ECO:0000313" key="7">
    <source>
        <dbReference type="EMBL" id="GLX83859.1"/>
    </source>
</evidence>
<reference evidence="7 8" key="1">
    <citation type="submission" date="2023-03" db="EMBL/GenBank/DDBJ databases">
        <title>Thalassotalea loyana LMG 22536T draft genome sequence.</title>
        <authorList>
            <person name="Sawabe T."/>
        </authorList>
    </citation>
    <scope>NUCLEOTIDE SEQUENCE [LARGE SCALE GENOMIC DNA]</scope>
    <source>
        <strain evidence="7 8">LMG 22536</strain>
    </source>
</reference>
<evidence type="ECO:0000256" key="5">
    <source>
        <dbReference type="SAM" id="Phobius"/>
    </source>
</evidence>
<dbReference type="PANTHER" id="PTHR37422:SF17">
    <property type="entry name" value="O-ANTIGEN LIGASE"/>
    <property type="match status" value="1"/>
</dbReference>
<evidence type="ECO:0000259" key="6">
    <source>
        <dbReference type="Pfam" id="PF04932"/>
    </source>
</evidence>
<keyword evidence="2 5" id="KW-0812">Transmembrane</keyword>
<feature type="transmembrane region" description="Helical" evidence="5">
    <location>
        <begin position="9"/>
        <end position="26"/>
    </location>
</feature>
<protein>
    <recommendedName>
        <fullName evidence="6">O-antigen ligase-related domain-containing protein</fullName>
    </recommendedName>
</protein>
<feature type="transmembrane region" description="Helical" evidence="5">
    <location>
        <begin position="425"/>
        <end position="441"/>
    </location>
</feature>
<keyword evidence="3 5" id="KW-1133">Transmembrane helix</keyword>
<feature type="transmembrane region" description="Helical" evidence="5">
    <location>
        <begin position="209"/>
        <end position="235"/>
    </location>
</feature>
<gene>
    <name evidence="7" type="ORF">tloyanaT_01110</name>
</gene>
<dbReference type="InterPro" id="IPR007016">
    <property type="entry name" value="O-antigen_ligase-rel_domated"/>
</dbReference>
<evidence type="ECO:0000256" key="2">
    <source>
        <dbReference type="ARBA" id="ARBA00022692"/>
    </source>
</evidence>
<dbReference type="InterPro" id="IPR051533">
    <property type="entry name" value="WaaL-like"/>
</dbReference>
<evidence type="ECO:0000256" key="1">
    <source>
        <dbReference type="ARBA" id="ARBA00004141"/>
    </source>
</evidence>
<feature type="transmembrane region" description="Helical" evidence="5">
    <location>
        <begin position="38"/>
        <end position="58"/>
    </location>
</feature>
<proteinExistence type="predicted"/>
<feature type="domain" description="O-antigen ligase-related" evidence="6">
    <location>
        <begin position="206"/>
        <end position="324"/>
    </location>
</feature>